<feature type="compositionally biased region" description="Basic and acidic residues" evidence="2">
    <location>
        <begin position="240"/>
        <end position="250"/>
    </location>
</feature>
<protein>
    <recommendedName>
        <fullName evidence="5">CobQ/CobB/MinD/ParA nucleotide binding domain-containing protein</fullName>
    </recommendedName>
</protein>
<dbReference type="SUPFAM" id="SSF52540">
    <property type="entry name" value="P-loop containing nucleoside triphosphate hydrolases"/>
    <property type="match status" value="1"/>
</dbReference>
<feature type="region of interest" description="Disordered" evidence="2">
    <location>
        <begin position="1"/>
        <end position="71"/>
    </location>
</feature>
<organism evidence="3 4">
    <name type="scientific">Blastopirellula marina</name>
    <dbReference type="NCBI Taxonomy" id="124"/>
    <lineage>
        <taxon>Bacteria</taxon>
        <taxon>Pseudomonadati</taxon>
        <taxon>Planctomycetota</taxon>
        <taxon>Planctomycetia</taxon>
        <taxon>Pirellulales</taxon>
        <taxon>Pirellulaceae</taxon>
        <taxon>Blastopirellula</taxon>
    </lineage>
</organism>
<name>A0A2S8F6Z9_9BACT</name>
<evidence type="ECO:0008006" key="5">
    <source>
        <dbReference type="Google" id="ProtNLM"/>
    </source>
</evidence>
<feature type="region of interest" description="Disordered" evidence="2">
    <location>
        <begin position="240"/>
        <end position="298"/>
    </location>
</feature>
<evidence type="ECO:0000313" key="3">
    <source>
        <dbReference type="EMBL" id="PQO27918.1"/>
    </source>
</evidence>
<dbReference type="Gene3D" id="3.40.50.300">
    <property type="entry name" value="P-loop containing nucleotide triphosphate hydrolases"/>
    <property type="match status" value="1"/>
</dbReference>
<accession>A0A2S8F6Z9</accession>
<evidence type="ECO:0000313" key="4">
    <source>
        <dbReference type="Proteomes" id="UP000240009"/>
    </source>
</evidence>
<dbReference type="Proteomes" id="UP000240009">
    <property type="component" value="Unassembled WGS sequence"/>
</dbReference>
<feature type="compositionally biased region" description="Polar residues" evidence="2">
    <location>
        <begin position="10"/>
        <end position="21"/>
    </location>
</feature>
<dbReference type="InterPro" id="IPR027417">
    <property type="entry name" value="P-loop_NTPase"/>
</dbReference>
<feature type="compositionally biased region" description="Basic and acidic residues" evidence="2">
    <location>
        <begin position="33"/>
        <end position="43"/>
    </location>
</feature>
<comment type="caution">
    <text evidence="3">The sequence shown here is derived from an EMBL/GenBank/DDBJ whole genome shotgun (WGS) entry which is preliminary data.</text>
</comment>
<feature type="coiled-coil region" evidence="1">
    <location>
        <begin position="81"/>
        <end position="169"/>
    </location>
</feature>
<dbReference type="AlphaFoldDB" id="A0A2S8F6Z9"/>
<gene>
    <name evidence="3" type="ORF">C5Y96_16170</name>
</gene>
<reference evidence="3 4" key="1">
    <citation type="submission" date="2018-02" db="EMBL/GenBank/DDBJ databases">
        <title>Comparative genomes isolates from brazilian mangrove.</title>
        <authorList>
            <person name="Araujo J.E."/>
            <person name="Taketani R.G."/>
            <person name="Silva M.C.P."/>
            <person name="Loureco M.V."/>
            <person name="Andreote F.D."/>
        </authorList>
    </citation>
    <scope>NUCLEOTIDE SEQUENCE [LARGE SCALE GENOMIC DNA]</scope>
    <source>
        <strain evidence="3 4">HEX-2 MGV</strain>
    </source>
</reference>
<sequence length="514" mass="56954">MARFLKALQGLQTDSPETSPPQEAASGSLEASPEVRGEPKSERSASSAAAVDRPMTQTIVMPEPEEKPEPSIVSLAQNELIQKLTQQLAGMLKQRDKVAREVTQVKEELASHDRRHEDEILRLRDTLETHQQSSKKIEAEMKEIQNELRNELQKQQEEFAQKLSEVEQRVQAQSASQTLVMESNPEAEIQQVREQLASHDKRYEEEIVRLRDSLESHQQSSQTIQAELLKQLKRQEESFSKKLSDVEQRVQRQATAPVPVMAGEPTSAPPKSSTPLTKATEHSTVFKPQDRPVAPEKPIPVINPLRQAIDSLDDPQLSLELIELCDSIFGPVEPSSISQPQVIFLGTCVPGRDTASLAIRLAAWLSQNSCDVFMIDGALKNKTLSEQLGLRLSPGLFETVRRETYRQDGTYRDSDTGISVIPAGKSSFMLSGSEQDLESLRDQVREILKTCSIVLIAGEGPDSAASWLLAQVANKTYLQADLGSISREDIQATLDCYHQAGIEPAGLIATSVRN</sequence>
<evidence type="ECO:0000256" key="1">
    <source>
        <dbReference type="SAM" id="Coils"/>
    </source>
</evidence>
<evidence type="ECO:0000256" key="2">
    <source>
        <dbReference type="SAM" id="MobiDB-lite"/>
    </source>
</evidence>
<keyword evidence="1" id="KW-0175">Coiled coil</keyword>
<proteinExistence type="predicted"/>
<dbReference type="EMBL" id="PUIA01000051">
    <property type="protein sequence ID" value="PQO27918.1"/>
    <property type="molecule type" value="Genomic_DNA"/>
</dbReference>
<dbReference type="OrthoDB" id="251255at2"/>
<dbReference type="RefSeq" id="WP_105355402.1">
    <property type="nucleotide sequence ID" value="NZ_PUIA01000051.1"/>
</dbReference>